<reference evidence="6 7" key="1">
    <citation type="journal article" date="2011" name="Nature">
        <title>Genome sequencing reveals insights into physiology and longevity of the naked mole rat.</title>
        <authorList>
            <person name="Kim E.B."/>
            <person name="Fang X."/>
            <person name="Fushan A.A."/>
            <person name="Huang Z."/>
            <person name="Lobanov A.V."/>
            <person name="Han L."/>
            <person name="Marino S.M."/>
            <person name="Sun X."/>
            <person name="Turanov A.A."/>
            <person name="Yang P."/>
            <person name="Yim S.H."/>
            <person name="Zhao X."/>
            <person name="Kasaikina M.V."/>
            <person name="Stoletzki N."/>
            <person name="Peng C."/>
            <person name="Polak P."/>
            <person name="Xiong Z."/>
            <person name="Kiezun A."/>
            <person name="Zhu Y."/>
            <person name="Chen Y."/>
            <person name="Kryukov G.V."/>
            <person name="Zhang Q."/>
            <person name="Peshkin L."/>
            <person name="Yang L."/>
            <person name="Bronson R.T."/>
            <person name="Buffenstein R."/>
            <person name="Wang B."/>
            <person name="Han C."/>
            <person name="Li Q."/>
            <person name="Chen L."/>
            <person name="Zhao W."/>
            <person name="Sunyaev S.R."/>
            <person name="Park T.J."/>
            <person name="Zhang G."/>
            <person name="Wang J."/>
            <person name="Gladyshev V.N."/>
        </authorList>
    </citation>
    <scope>NUCLEOTIDE SEQUENCE [LARGE SCALE GENOMIC DNA]</scope>
</reference>
<dbReference type="Gene3D" id="1.20.140.150">
    <property type="match status" value="1"/>
</dbReference>
<proteinExistence type="predicted"/>
<feature type="transmembrane region" description="Helical" evidence="5">
    <location>
        <begin position="55"/>
        <end position="76"/>
    </location>
</feature>
<accession>G5B5H4</accession>
<dbReference type="PANTHER" id="PTHR10671:SF40">
    <property type="entry name" value="GERM CELL-SPECIFIC GENE 1-LIKE PROTEIN 2"/>
    <property type="match status" value="1"/>
</dbReference>
<evidence type="ECO:0000256" key="1">
    <source>
        <dbReference type="ARBA" id="ARBA00004141"/>
    </source>
</evidence>
<evidence type="ECO:0000256" key="3">
    <source>
        <dbReference type="ARBA" id="ARBA00022989"/>
    </source>
</evidence>
<keyword evidence="3 5" id="KW-1133">Transmembrane helix</keyword>
<dbReference type="InParanoid" id="G5B5H4"/>
<sequence length="126" mass="14153">SFQSIIPAEEQGVLWLSIGAEVLDIFLMLTSAILLDSRVSCHSPGFNWLKVDASVAILMVLAELPGMVIHVMYTTIFQITVNHGPEDWKPRMWDYGWSYCLAWASFTLCMAVSLMVMSRYTAACLE</sequence>
<dbReference type="AlphaFoldDB" id="G5B5H4"/>
<evidence type="ECO:0000313" key="7">
    <source>
        <dbReference type="Proteomes" id="UP000006813"/>
    </source>
</evidence>
<organism evidence="6 7">
    <name type="scientific">Heterocephalus glaber</name>
    <name type="common">Naked mole rat</name>
    <dbReference type="NCBI Taxonomy" id="10181"/>
    <lineage>
        <taxon>Eukaryota</taxon>
        <taxon>Metazoa</taxon>
        <taxon>Chordata</taxon>
        <taxon>Craniata</taxon>
        <taxon>Vertebrata</taxon>
        <taxon>Euteleostomi</taxon>
        <taxon>Mammalia</taxon>
        <taxon>Eutheria</taxon>
        <taxon>Euarchontoglires</taxon>
        <taxon>Glires</taxon>
        <taxon>Rodentia</taxon>
        <taxon>Hystricomorpha</taxon>
        <taxon>Bathyergidae</taxon>
        <taxon>Heterocephalus</taxon>
    </lineage>
</organism>
<keyword evidence="2 5" id="KW-0812">Transmembrane</keyword>
<name>G5B5H4_HETGA</name>
<dbReference type="Proteomes" id="UP000006813">
    <property type="component" value="Unassembled WGS sequence"/>
</dbReference>
<comment type="subcellular location">
    <subcellularLocation>
        <location evidence="1">Membrane</location>
        <topology evidence="1">Multi-pass membrane protein</topology>
    </subcellularLocation>
</comment>
<gene>
    <name evidence="6" type="ORF">GW7_13876</name>
</gene>
<keyword evidence="4 5" id="KW-0472">Membrane</keyword>
<evidence type="ECO:0000256" key="2">
    <source>
        <dbReference type="ARBA" id="ARBA00022692"/>
    </source>
</evidence>
<dbReference type="EMBL" id="JH168588">
    <property type="protein sequence ID" value="EHB04535.1"/>
    <property type="molecule type" value="Genomic_DNA"/>
</dbReference>
<dbReference type="GO" id="GO:0005886">
    <property type="term" value="C:plasma membrane"/>
    <property type="evidence" value="ECO:0007669"/>
    <property type="project" value="TreeGrafter"/>
</dbReference>
<feature type="transmembrane region" description="Helical" evidence="5">
    <location>
        <begin position="96"/>
        <end position="117"/>
    </location>
</feature>
<dbReference type="PANTHER" id="PTHR10671">
    <property type="entry name" value="EPITHELIAL MEMBRANE PROTEIN-RELATED"/>
    <property type="match status" value="1"/>
</dbReference>
<dbReference type="STRING" id="10181.G5B5H4"/>
<protein>
    <submittedName>
        <fullName evidence="6">Putative germ cell-specific gene 1-like protein 2</fullName>
    </submittedName>
</protein>
<feature type="non-terminal residue" evidence="6">
    <location>
        <position position="126"/>
    </location>
</feature>
<feature type="transmembrane region" description="Helical" evidence="5">
    <location>
        <begin position="12"/>
        <end position="35"/>
    </location>
</feature>
<evidence type="ECO:0000313" key="6">
    <source>
        <dbReference type="EMBL" id="EHB04535.1"/>
    </source>
</evidence>
<dbReference type="InterPro" id="IPR050579">
    <property type="entry name" value="PMP-22/EMP/MP20-like"/>
</dbReference>
<evidence type="ECO:0000256" key="5">
    <source>
        <dbReference type="SAM" id="Phobius"/>
    </source>
</evidence>
<evidence type="ECO:0000256" key="4">
    <source>
        <dbReference type="ARBA" id="ARBA00023136"/>
    </source>
</evidence>
<feature type="non-terminal residue" evidence="6">
    <location>
        <position position="1"/>
    </location>
</feature>